<protein>
    <submittedName>
        <fullName evidence="1">Uncharacterized protein</fullName>
    </submittedName>
</protein>
<reference evidence="1" key="1">
    <citation type="journal article" date="2023" name="Mol. Biol. Evol.">
        <title>Third-Generation Sequencing Reveals the Adaptive Role of the Epigenome in Three Deep-Sea Polychaetes.</title>
        <authorList>
            <person name="Perez M."/>
            <person name="Aroh O."/>
            <person name="Sun Y."/>
            <person name="Lan Y."/>
            <person name="Juniper S.K."/>
            <person name="Young C.R."/>
            <person name="Angers B."/>
            <person name="Qian P.Y."/>
        </authorList>
    </citation>
    <scope>NUCLEOTIDE SEQUENCE</scope>
    <source>
        <strain evidence="1">P08H-3</strain>
    </source>
</reference>
<accession>A0AAD9NCJ5</accession>
<organism evidence="1 2">
    <name type="scientific">Paralvinella palmiformis</name>
    <dbReference type="NCBI Taxonomy" id="53620"/>
    <lineage>
        <taxon>Eukaryota</taxon>
        <taxon>Metazoa</taxon>
        <taxon>Spiralia</taxon>
        <taxon>Lophotrochozoa</taxon>
        <taxon>Annelida</taxon>
        <taxon>Polychaeta</taxon>
        <taxon>Sedentaria</taxon>
        <taxon>Canalipalpata</taxon>
        <taxon>Terebellida</taxon>
        <taxon>Terebelliformia</taxon>
        <taxon>Alvinellidae</taxon>
        <taxon>Paralvinella</taxon>
    </lineage>
</organism>
<sequence>MTVIHQAHYCERNYQAFVDRNTGLNGRDGPEILSDDRTVLATIFLGNTIRTTENSTYIQGSARRLGHRQTPLKCSRRIQILSFIYLPHLAGQQCIIHDEPWALDTIKDNGFIATTTTEHATMSKGMIQTDKALNELTEMSNVNNENTNNNNDNTL</sequence>
<keyword evidence="2" id="KW-1185">Reference proteome</keyword>
<name>A0AAD9NCJ5_9ANNE</name>
<dbReference type="AlphaFoldDB" id="A0AAD9NCJ5"/>
<evidence type="ECO:0000313" key="2">
    <source>
        <dbReference type="Proteomes" id="UP001208570"/>
    </source>
</evidence>
<dbReference type="EMBL" id="JAODUP010000077">
    <property type="protein sequence ID" value="KAK2163583.1"/>
    <property type="molecule type" value="Genomic_DNA"/>
</dbReference>
<proteinExistence type="predicted"/>
<dbReference type="Proteomes" id="UP001208570">
    <property type="component" value="Unassembled WGS sequence"/>
</dbReference>
<evidence type="ECO:0000313" key="1">
    <source>
        <dbReference type="EMBL" id="KAK2163583.1"/>
    </source>
</evidence>
<gene>
    <name evidence="1" type="ORF">LSH36_77g06024</name>
</gene>
<comment type="caution">
    <text evidence="1">The sequence shown here is derived from an EMBL/GenBank/DDBJ whole genome shotgun (WGS) entry which is preliminary data.</text>
</comment>